<proteinExistence type="predicted"/>
<dbReference type="InterPro" id="IPR000601">
    <property type="entry name" value="PKD_dom"/>
</dbReference>
<dbReference type="Pfam" id="PF08310">
    <property type="entry name" value="LGFP"/>
    <property type="match status" value="5"/>
</dbReference>
<evidence type="ECO:0000313" key="3">
    <source>
        <dbReference type="Proteomes" id="UP001202922"/>
    </source>
</evidence>
<organism evidence="2 3">
    <name type="scientific">Sinomonas terrae</name>
    <dbReference type="NCBI Taxonomy" id="2908838"/>
    <lineage>
        <taxon>Bacteria</taxon>
        <taxon>Bacillati</taxon>
        <taxon>Actinomycetota</taxon>
        <taxon>Actinomycetes</taxon>
        <taxon>Micrococcales</taxon>
        <taxon>Micrococcaceae</taxon>
        <taxon>Sinomonas</taxon>
    </lineage>
</organism>
<dbReference type="Proteomes" id="UP001202922">
    <property type="component" value="Unassembled WGS sequence"/>
</dbReference>
<feature type="domain" description="PKD" evidence="1">
    <location>
        <begin position="250"/>
        <end position="334"/>
    </location>
</feature>
<dbReference type="SUPFAM" id="SSF49899">
    <property type="entry name" value="Concanavalin A-like lectins/glucanases"/>
    <property type="match status" value="1"/>
</dbReference>
<sequence length="649" mass="66990">MKRIGVLGAAVTLAVPLMGGISFLAVPAYAVTCQPGTSAPSDSFPGTVVTADNFESGSLSGYQVQTNGTGTVSVSSAQAHDGACSVYVHATTDSTSLANFSTKLPSGTEEVYADGWFDITQAGASGWDVPYFRFFSGTTRFVDLYRSDDNNQLWLRVLAPDGSYGSTLVHSAVALNSWHHVAMHVIPNGATTTVEVWFDDDLAYSSSQVNTTATSVTSVMNGAEHYSQMEDTYIDDLIVKSVAASVPAAPVASFTASPTSGTAPLSVAFHDTSTGSPTSWSWDFGDGSAPSTAQSPAHTYSAAGTYTVTLTASNAGGSAKSTATVTVTAATLAQQMDAKATQWGLGAATSAVTAIRNGGYYRNYQYGAIISAPSKSLFVSHGAIRGEWAALGFENGVMGYPSTDEVGGLRSGGVYQNYDGGAIIWSPASGAHESLGAIRSVWAQLGFESGVLAYPTTEVVTGLVNGGSYQNYQGGAIVSSPAAGTHGSYGPIRTEWQATGFERGVLGYPSTGVVTGLVNGGSYQNYQGGAIVSSPAAGTHESVGAIRTEWQATGFERGVLGYPSTEVVTGLVNGGSYQNYQGGAIVSSPAAGTHESYGPIRAAWQSTGFERGYLGYPTSEVYTVPGGTAQNYQGGKITDINGQITITHP</sequence>
<dbReference type="InterPro" id="IPR035986">
    <property type="entry name" value="PKD_dom_sf"/>
</dbReference>
<gene>
    <name evidence="2" type="ORF">L0M17_10275</name>
</gene>
<dbReference type="CDD" id="cd00146">
    <property type="entry name" value="PKD"/>
    <property type="match status" value="1"/>
</dbReference>
<dbReference type="InterPro" id="IPR013320">
    <property type="entry name" value="ConA-like_dom_sf"/>
</dbReference>
<dbReference type="InterPro" id="IPR013783">
    <property type="entry name" value="Ig-like_fold"/>
</dbReference>
<keyword evidence="3" id="KW-1185">Reference proteome</keyword>
<dbReference type="Pfam" id="PF18911">
    <property type="entry name" value="PKD_4"/>
    <property type="match status" value="1"/>
</dbReference>
<dbReference type="PANTHER" id="PTHR36842:SF1">
    <property type="entry name" value="PROTEIN TOLB"/>
    <property type="match status" value="1"/>
</dbReference>
<dbReference type="RefSeq" id="WP_241053870.1">
    <property type="nucleotide sequence ID" value="NZ_JAKZBV010000001.1"/>
</dbReference>
<dbReference type="PROSITE" id="PS50093">
    <property type="entry name" value="PKD"/>
    <property type="match status" value="1"/>
</dbReference>
<reference evidence="2 3" key="1">
    <citation type="submission" date="2022-03" db="EMBL/GenBank/DDBJ databases">
        <title>Sinomonas sp. isolated from a soil.</title>
        <authorList>
            <person name="Han J."/>
            <person name="Kim D.-U."/>
        </authorList>
    </citation>
    <scope>NUCLEOTIDE SEQUENCE [LARGE SCALE GENOMIC DNA]</scope>
    <source>
        <strain evidence="2 3">5-5</strain>
    </source>
</reference>
<evidence type="ECO:0000313" key="2">
    <source>
        <dbReference type="EMBL" id="MCH6470360.1"/>
    </source>
</evidence>
<dbReference type="EMBL" id="JAKZBV010000001">
    <property type="protein sequence ID" value="MCH6470360.1"/>
    <property type="molecule type" value="Genomic_DNA"/>
</dbReference>
<dbReference type="SMART" id="SM00089">
    <property type="entry name" value="PKD"/>
    <property type="match status" value="1"/>
</dbReference>
<name>A0ABS9U140_9MICC</name>
<dbReference type="SUPFAM" id="SSF49299">
    <property type="entry name" value="PKD domain"/>
    <property type="match status" value="1"/>
</dbReference>
<dbReference type="InterPro" id="IPR022409">
    <property type="entry name" value="PKD/Chitinase_dom"/>
</dbReference>
<dbReference type="Gene3D" id="2.60.120.200">
    <property type="match status" value="1"/>
</dbReference>
<evidence type="ECO:0000259" key="1">
    <source>
        <dbReference type="PROSITE" id="PS50093"/>
    </source>
</evidence>
<dbReference type="Gene3D" id="2.60.40.10">
    <property type="entry name" value="Immunoglobulins"/>
    <property type="match status" value="1"/>
</dbReference>
<accession>A0ABS9U140</accession>
<protein>
    <submittedName>
        <fullName evidence="2">PKD domain-containing protein</fullName>
    </submittedName>
</protein>
<dbReference type="InterPro" id="IPR013207">
    <property type="entry name" value="LGFP"/>
</dbReference>
<dbReference type="PANTHER" id="PTHR36842">
    <property type="entry name" value="PROTEIN TOLB HOMOLOG"/>
    <property type="match status" value="1"/>
</dbReference>
<comment type="caution">
    <text evidence="2">The sequence shown here is derived from an EMBL/GenBank/DDBJ whole genome shotgun (WGS) entry which is preliminary data.</text>
</comment>